<comment type="catalytic activity">
    <reaction evidence="10">
        <text>tRNA(Asp) + L-aspartate + ATP = L-aspartyl-tRNA(Asp) + AMP + diphosphate</text>
        <dbReference type="Rhea" id="RHEA:19649"/>
        <dbReference type="Rhea" id="RHEA-COMP:9660"/>
        <dbReference type="Rhea" id="RHEA-COMP:9678"/>
        <dbReference type="ChEBI" id="CHEBI:29991"/>
        <dbReference type="ChEBI" id="CHEBI:30616"/>
        <dbReference type="ChEBI" id="CHEBI:33019"/>
        <dbReference type="ChEBI" id="CHEBI:78442"/>
        <dbReference type="ChEBI" id="CHEBI:78516"/>
        <dbReference type="ChEBI" id="CHEBI:456215"/>
        <dbReference type="EC" id="6.1.1.12"/>
    </reaction>
</comment>
<dbReference type="PROSITE" id="PS50862">
    <property type="entry name" value="AA_TRNA_LIGASE_II"/>
    <property type="match status" value="1"/>
</dbReference>
<dbReference type="InterPro" id="IPR004523">
    <property type="entry name" value="Asp-tRNA_synthase_2"/>
</dbReference>
<dbReference type="Gene3D" id="2.40.50.140">
    <property type="entry name" value="Nucleic acid-binding proteins"/>
    <property type="match status" value="1"/>
</dbReference>
<dbReference type="PRINTS" id="PR01042">
    <property type="entry name" value="TRNASYNTHASP"/>
</dbReference>
<dbReference type="OrthoDB" id="372395at2759"/>
<dbReference type="InterPro" id="IPR045864">
    <property type="entry name" value="aa-tRNA-synth_II/BPL/LPL"/>
</dbReference>
<dbReference type="FunFam" id="3.30.930.10:FF:000038">
    <property type="entry name" value="Aspartate--tRNA ligase"/>
    <property type="match status" value="1"/>
</dbReference>
<keyword evidence="4" id="KW-0963">Cytoplasm</keyword>
<dbReference type="VEuPathDB" id="FungiDB:A1O9_07641"/>
<evidence type="ECO:0000256" key="7">
    <source>
        <dbReference type="ARBA" id="ARBA00022840"/>
    </source>
</evidence>
<evidence type="ECO:0000256" key="6">
    <source>
        <dbReference type="ARBA" id="ARBA00022741"/>
    </source>
</evidence>
<dbReference type="NCBIfam" id="NF003483">
    <property type="entry name" value="PRK05159.1"/>
    <property type="match status" value="1"/>
</dbReference>
<evidence type="ECO:0000256" key="4">
    <source>
        <dbReference type="ARBA" id="ARBA00022490"/>
    </source>
</evidence>
<evidence type="ECO:0000256" key="8">
    <source>
        <dbReference type="ARBA" id="ARBA00022917"/>
    </source>
</evidence>
<reference evidence="14 15" key="1">
    <citation type="submission" date="2013-03" db="EMBL/GenBank/DDBJ databases">
        <title>The Genome Sequence of Exophiala aquamarina CBS 119918.</title>
        <authorList>
            <consortium name="The Broad Institute Genomics Platform"/>
            <person name="Cuomo C."/>
            <person name="de Hoog S."/>
            <person name="Gorbushina A."/>
            <person name="Walker B."/>
            <person name="Young S.K."/>
            <person name="Zeng Q."/>
            <person name="Gargeya S."/>
            <person name="Fitzgerald M."/>
            <person name="Haas B."/>
            <person name="Abouelleil A."/>
            <person name="Allen A.W."/>
            <person name="Alvarado L."/>
            <person name="Arachchi H.M."/>
            <person name="Berlin A.M."/>
            <person name="Chapman S.B."/>
            <person name="Gainer-Dewar J."/>
            <person name="Goldberg J."/>
            <person name="Griggs A."/>
            <person name="Gujja S."/>
            <person name="Hansen M."/>
            <person name="Howarth C."/>
            <person name="Imamovic A."/>
            <person name="Ireland A."/>
            <person name="Larimer J."/>
            <person name="McCowan C."/>
            <person name="Murphy C."/>
            <person name="Pearson M."/>
            <person name="Poon T.W."/>
            <person name="Priest M."/>
            <person name="Roberts A."/>
            <person name="Saif S."/>
            <person name="Shea T."/>
            <person name="Sisk P."/>
            <person name="Sykes S."/>
            <person name="Wortman J."/>
            <person name="Nusbaum C."/>
            <person name="Birren B."/>
        </authorList>
    </citation>
    <scope>NUCLEOTIDE SEQUENCE [LARGE SCALE GENOMIC DNA]</scope>
    <source>
        <strain evidence="14 15">CBS 119918</strain>
    </source>
</reference>
<keyword evidence="8" id="KW-0648">Protein biosynthesis</keyword>
<dbReference type="GeneID" id="25282554"/>
<dbReference type="EMBL" id="AMGV01000006">
    <property type="protein sequence ID" value="KEF56060.1"/>
    <property type="molecule type" value="Genomic_DNA"/>
</dbReference>
<evidence type="ECO:0000256" key="11">
    <source>
        <dbReference type="ARBA" id="ARBA00070516"/>
    </source>
</evidence>
<dbReference type="InterPro" id="IPR006195">
    <property type="entry name" value="aa-tRNA-synth_II"/>
</dbReference>
<evidence type="ECO:0000256" key="1">
    <source>
        <dbReference type="ARBA" id="ARBA00004496"/>
    </source>
</evidence>
<keyword evidence="9 14" id="KW-0030">Aminoacyl-tRNA synthetase</keyword>
<dbReference type="CDD" id="cd04320">
    <property type="entry name" value="AspRS_cyto_N"/>
    <property type="match status" value="1"/>
</dbReference>
<sequence length="908" mass="102670">MSKVKSAVSNIGVQISHRKDDINSKLGLHDHEESRGGSEQDVVHVIHDEIDDWSSTEDEEQYGHQSYPAKDLEEFLQNDDPPEVRRNYGRLPLMQSQDNAFDPKQKIGWTRLVEIGPKMIGKEISFRARIHVVRHMSAAMAFILFRENITTVQGVLSAREDGVSESMVRWAQHIRPGSIVLVQATAKQPDKQIHGASTHDVELLIQQLHVVSARKAPVPFSVYEAEGATDGRAIADRVRLRNRILDLRTPTSQAIFRIQSEVCRTFRSFLDQHEFLEIHTPKLQGGATEGGADVFKLDYFGRPAFLAQSPQLAKQMCISADMERVYEIGPVFRAENSNTPRHMTEYVGLDVELAISHHYHEAMWLIDATLKEIFRTVHDRHQNDIATLKHHFPHEKLIWLPQTPRITFAQGVQLLNDSGWENDSGKPQSEDEDLPTQAERRLGELIKEKFKTDYYILDKFPTASRPFYTMLDPDNDKVTNSFDFMVRGQEILSGGQRVHEYEVLVERMKTSEMDTDSLKEYMQGFEWIAPPHAGAGIGLERLISLILDLGNVRYATLFPRDPKSFPQAKLSSDLPHPEDSTLQRPKGHLPNLENLVANYGDATNTSWMDERFKIWRDEKTGAAISYVPTHDRAICAGNPLCDQKQLEDVITAFLKWLRRETKLRPLFILVGKDVEDILADRLGWKSFTNVSEQRVNLASNGHLDVSSDVDRKIRHARKESVQVNRYGDNVPEDVRKRCEERIEGWKESKTGSQVHLSDITPFADARHRQYFVAEDPQGKIHSLVVLALLASRWGVQVKWALDFPGATNGAIELAVFTALKSAADAGTKTCTFGAGAASRLTTGRKVGRVKSAALNSLYQTLAAKFNLDQKTGFRSKFNTLDDPLFLCYPPRGLGPKGAQAIVDFFQTE</sequence>
<comment type="subcellular location">
    <subcellularLocation>
        <location evidence="1">Cytoplasm</location>
    </subcellularLocation>
</comment>
<dbReference type="GO" id="GO:0006422">
    <property type="term" value="P:aspartyl-tRNA aminoacylation"/>
    <property type="evidence" value="ECO:0007669"/>
    <property type="project" value="InterPro"/>
</dbReference>
<comment type="caution">
    <text evidence="14">The sequence shown here is derived from an EMBL/GenBank/DDBJ whole genome shotgun (WGS) entry which is preliminary data.</text>
</comment>
<dbReference type="SUPFAM" id="SSF55681">
    <property type="entry name" value="Class II aaRS and biotin synthetases"/>
    <property type="match status" value="1"/>
</dbReference>
<dbReference type="CDD" id="cd00776">
    <property type="entry name" value="AsxRS_core"/>
    <property type="match status" value="1"/>
</dbReference>
<gene>
    <name evidence="14" type="ORF">A1O9_07641</name>
</gene>
<dbReference type="Pfam" id="PF09924">
    <property type="entry name" value="LPG_synthase_C"/>
    <property type="match status" value="1"/>
</dbReference>
<dbReference type="EC" id="6.1.1.12" evidence="3"/>
<evidence type="ECO:0000256" key="5">
    <source>
        <dbReference type="ARBA" id="ARBA00022598"/>
    </source>
</evidence>
<dbReference type="InterPro" id="IPR024320">
    <property type="entry name" value="LPG_synthase_C"/>
</dbReference>
<dbReference type="RefSeq" id="XP_013258650.1">
    <property type="nucleotide sequence ID" value="XM_013403196.1"/>
</dbReference>
<name>A0A072PKK7_9EURO</name>
<protein>
    <recommendedName>
        <fullName evidence="11">Probable aspartate--tRNA ligase, cytoplasmic</fullName>
        <ecNumber evidence="3">6.1.1.12</ecNumber>
    </recommendedName>
</protein>
<keyword evidence="15" id="KW-1185">Reference proteome</keyword>
<dbReference type="SUPFAM" id="SSF50249">
    <property type="entry name" value="Nucleic acid-binding proteins"/>
    <property type="match status" value="1"/>
</dbReference>
<dbReference type="GO" id="GO:0005524">
    <property type="term" value="F:ATP binding"/>
    <property type="evidence" value="ECO:0007669"/>
    <property type="project" value="UniProtKB-KW"/>
</dbReference>
<evidence type="ECO:0000256" key="9">
    <source>
        <dbReference type="ARBA" id="ARBA00023146"/>
    </source>
</evidence>
<dbReference type="NCBIfam" id="TIGR00458">
    <property type="entry name" value="aspS_nondisc"/>
    <property type="match status" value="1"/>
</dbReference>
<dbReference type="InterPro" id="IPR002312">
    <property type="entry name" value="Asp/Asn-tRNA-synth_IIb"/>
</dbReference>
<feature type="domain" description="Aminoacyl-transfer RNA synthetases class-II family profile" evidence="13">
    <location>
        <begin position="256"/>
        <end position="559"/>
    </location>
</feature>
<keyword evidence="7" id="KW-0067">ATP-binding</keyword>
<evidence type="ECO:0000256" key="2">
    <source>
        <dbReference type="ARBA" id="ARBA00005312"/>
    </source>
</evidence>
<dbReference type="Pfam" id="PF00152">
    <property type="entry name" value="tRNA-synt_2"/>
    <property type="match status" value="1"/>
</dbReference>
<feature type="region of interest" description="Disordered" evidence="12">
    <location>
        <begin position="566"/>
        <end position="587"/>
    </location>
</feature>
<keyword evidence="6" id="KW-0547">Nucleotide-binding</keyword>
<dbReference type="HOGENOM" id="CLU_004553_1_2_1"/>
<evidence type="ECO:0000256" key="10">
    <source>
        <dbReference type="ARBA" id="ARBA00047904"/>
    </source>
</evidence>
<dbReference type="GO" id="GO:0005829">
    <property type="term" value="C:cytosol"/>
    <property type="evidence" value="ECO:0007669"/>
    <property type="project" value="TreeGrafter"/>
</dbReference>
<dbReference type="AlphaFoldDB" id="A0A072PKK7"/>
<organism evidence="14 15">
    <name type="scientific">Exophiala aquamarina CBS 119918</name>
    <dbReference type="NCBI Taxonomy" id="1182545"/>
    <lineage>
        <taxon>Eukaryota</taxon>
        <taxon>Fungi</taxon>
        <taxon>Dikarya</taxon>
        <taxon>Ascomycota</taxon>
        <taxon>Pezizomycotina</taxon>
        <taxon>Eurotiomycetes</taxon>
        <taxon>Chaetothyriomycetidae</taxon>
        <taxon>Chaetothyriales</taxon>
        <taxon>Herpotrichiellaceae</taxon>
        <taxon>Exophiala</taxon>
    </lineage>
</organism>
<evidence type="ECO:0000313" key="15">
    <source>
        <dbReference type="Proteomes" id="UP000027920"/>
    </source>
</evidence>
<dbReference type="HAMAP" id="MF_02075">
    <property type="entry name" value="Asp_tRNA_synth_type2"/>
    <property type="match status" value="1"/>
</dbReference>
<dbReference type="Proteomes" id="UP000027920">
    <property type="component" value="Unassembled WGS sequence"/>
</dbReference>
<evidence type="ECO:0000313" key="14">
    <source>
        <dbReference type="EMBL" id="KEF56060.1"/>
    </source>
</evidence>
<dbReference type="GO" id="GO:0003723">
    <property type="term" value="F:RNA binding"/>
    <property type="evidence" value="ECO:0007669"/>
    <property type="project" value="TreeGrafter"/>
</dbReference>
<evidence type="ECO:0000256" key="12">
    <source>
        <dbReference type="SAM" id="MobiDB-lite"/>
    </source>
</evidence>
<dbReference type="STRING" id="1182545.A0A072PKK7"/>
<evidence type="ECO:0000256" key="3">
    <source>
        <dbReference type="ARBA" id="ARBA00012841"/>
    </source>
</evidence>
<dbReference type="PANTHER" id="PTHR43450:SF2">
    <property type="entry name" value="ASPARTATE--TRNA LIGASE"/>
    <property type="match status" value="1"/>
</dbReference>
<dbReference type="PANTHER" id="PTHR43450">
    <property type="entry name" value="ASPARTYL-TRNA SYNTHETASE"/>
    <property type="match status" value="1"/>
</dbReference>
<keyword evidence="5" id="KW-0436">Ligase</keyword>
<dbReference type="GO" id="GO:0004815">
    <property type="term" value="F:aspartate-tRNA ligase activity"/>
    <property type="evidence" value="ECO:0007669"/>
    <property type="project" value="UniProtKB-EC"/>
</dbReference>
<evidence type="ECO:0000259" key="13">
    <source>
        <dbReference type="PROSITE" id="PS50862"/>
    </source>
</evidence>
<dbReference type="InterPro" id="IPR012340">
    <property type="entry name" value="NA-bd_OB-fold"/>
</dbReference>
<proteinExistence type="inferred from homology"/>
<comment type="similarity">
    <text evidence="2">Belongs to the class-II aminoacyl-tRNA synthetase family. Type 2 subfamily.</text>
</comment>
<dbReference type="GO" id="GO:0017101">
    <property type="term" value="C:aminoacyl-tRNA synthetase multienzyme complex"/>
    <property type="evidence" value="ECO:0007669"/>
    <property type="project" value="TreeGrafter"/>
</dbReference>
<dbReference type="InterPro" id="IPR004364">
    <property type="entry name" value="Aa-tRNA-synt_II"/>
</dbReference>
<accession>A0A072PKK7</accession>
<dbReference type="Gene3D" id="3.30.930.10">
    <property type="entry name" value="Bira Bifunctional Protein, Domain 2"/>
    <property type="match status" value="1"/>
</dbReference>